<dbReference type="GO" id="GO:0035529">
    <property type="term" value="F:NADH pyrophosphatase activity"/>
    <property type="evidence" value="ECO:0007669"/>
    <property type="project" value="TreeGrafter"/>
</dbReference>
<dbReference type="InterPro" id="IPR015375">
    <property type="entry name" value="NADH_PPase-like_N"/>
</dbReference>
<comment type="cofactor">
    <cofactor evidence="1">
        <name>Mg(2+)</name>
        <dbReference type="ChEBI" id="CHEBI:18420"/>
    </cofactor>
</comment>
<dbReference type="InterPro" id="IPR000086">
    <property type="entry name" value="NUDIX_hydrolase_dom"/>
</dbReference>
<evidence type="ECO:0000259" key="11">
    <source>
        <dbReference type="PROSITE" id="PS51462"/>
    </source>
</evidence>
<dbReference type="InterPro" id="IPR020476">
    <property type="entry name" value="Nudix_hydrolase"/>
</dbReference>
<dbReference type="OrthoDB" id="9791656at2"/>
<evidence type="ECO:0000256" key="8">
    <source>
        <dbReference type="ARBA" id="ARBA00023027"/>
    </source>
</evidence>
<dbReference type="CDD" id="cd03429">
    <property type="entry name" value="NUDIX_NADH_pyrophosphatase_Nudt13"/>
    <property type="match status" value="1"/>
</dbReference>
<keyword evidence="8" id="KW-0520">NAD</keyword>
<evidence type="ECO:0000256" key="6">
    <source>
        <dbReference type="ARBA" id="ARBA00022801"/>
    </source>
</evidence>
<reference evidence="12 13" key="1">
    <citation type="submission" date="2017-11" db="EMBL/GenBank/DDBJ databases">
        <title>Genomic Encyclopedia of Type Strains, Phase III (KMG-III): the genomes of soil and plant-associated and newly described type strains.</title>
        <authorList>
            <person name="Whitman W."/>
        </authorList>
    </citation>
    <scope>NUCLEOTIDE SEQUENCE [LARGE SCALE GENOMIC DNA]</scope>
    <source>
        <strain evidence="12 13">CGMCC 1.12274</strain>
    </source>
</reference>
<dbReference type="GO" id="GO:0006742">
    <property type="term" value="P:NADP+ catabolic process"/>
    <property type="evidence" value="ECO:0007669"/>
    <property type="project" value="TreeGrafter"/>
</dbReference>
<keyword evidence="6 10" id="KW-0378">Hydrolase</keyword>
<dbReference type="EC" id="3.6.1.22" evidence="4"/>
<evidence type="ECO:0000256" key="3">
    <source>
        <dbReference type="ARBA" id="ARBA00009595"/>
    </source>
</evidence>
<evidence type="ECO:0000256" key="9">
    <source>
        <dbReference type="ARBA" id="ARBA00023679"/>
    </source>
</evidence>
<evidence type="ECO:0000256" key="1">
    <source>
        <dbReference type="ARBA" id="ARBA00001946"/>
    </source>
</evidence>
<comment type="similarity">
    <text evidence="3">Belongs to the Nudix hydrolase family. NudC subfamily.</text>
</comment>
<dbReference type="PROSITE" id="PS51462">
    <property type="entry name" value="NUDIX"/>
    <property type="match status" value="1"/>
</dbReference>
<dbReference type="InterPro" id="IPR015376">
    <property type="entry name" value="Znr_NADH_PPase"/>
</dbReference>
<gene>
    <name evidence="12" type="ORF">B0I00_1142</name>
</gene>
<dbReference type="Pfam" id="PF00293">
    <property type="entry name" value="NUDIX"/>
    <property type="match status" value="1"/>
</dbReference>
<organism evidence="12 13">
    <name type="scientific">Novosphingobium kunmingense</name>
    <dbReference type="NCBI Taxonomy" id="1211806"/>
    <lineage>
        <taxon>Bacteria</taxon>
        <taxon>Pseudomonadati</taxon>
        <taxon>Pseudomonadota</taxon>
        <taxon>Alphaproteobacteria</taxon>
        <taxon>Sphingomonadales</taxon>
        <taxon>Sphingomonadaceae</taxon>
        <taxon>Novosphingobium</taxon>
    </lineage>
</organism>
<evidence type="ECO:0000313" key="12">
    <source>
        <dbReference type="EMBL" id="PKB25934.1"/>
    </source>
</evidence>
<comment type="catalytic activity">
    <reaction evidence="9">
        <text>a 5'-end NAD(+)-phospho-ribonucleoside in mRNA + H2O = a 5'-end phospho-adenosine-phospho-ribonucleoside in mRNA + beta-nicotinamide D-ribonucleotide + 2 H(+)</text>
        <dbReference type="Rhea" id="RHEA:60876"/>
        <dbReference type="Rhea" id="RHEA-COMP:15698"/>
        <dbReference type="Rhea" id="RHEA-COMP:15719"/>
        <dbReference type="ChEBI" id="CHEBI:14649"/>
        <dbReference type="ChEBI" id="CHEBI:15377"/>
        <dbReference type="ChEBI" id="CHEBI:15378"/>
        <dbReference type="ChEBI" id="CHEBI:144029"/>
        <dbReference type="ChEBI" id="CHEBI:144051"/>
    </reaction>
    <physiologicalReaction direction="left-to-right" evidence="9">
        <dbReference type="Rhea" id="RHEA:60877"/>
    </physiologicalReaction>
</comment>
<dbReference type="GO" id="GO:0005829">
    <property type="term" value="C:cytosol"/>
    <property type="evidence" value="ECO:0007669"/>
    <property type="project" value="TreeGrafter"/>
</dbReference>
<evidence type="ECO:0000256" key="5">
    <source>
        <dbReference type="ARBA" id="ARBA00022723"/>
    </source>
</evidence>
<dbReference type="EMBL" id="PHUF01000002">
    <property type="protein sequence ID" value="PKB25934.1"/>
    <property type="molecule type" value="Genomic_DNA"/>
</dbReference>
<evidence type="ECO:0000313" key="13">
    <source>
        <dbReference type="Proteomes" id="UP000232587"/>
    </source>
</evidence>
<accession>A0A2N0I410</accession>
<feature type="domain" description="Nudix hydrolase" evidence="11">
    <location>
        <begin position="159"/>
        <end position="282"/>
    </location>
</feature>
<dbReference type="PANTHER" id="PTHR42904">
    <property type="entry name" value="NUDIX HYDROLASE, NUDC SUBFAMILY"/>
    <property type="match status" value="1"/>
</dbReference>
<dbReference type="InterPro" id="IPR015797">
    <property type="entry name" value="NUDIX_hydrolase-like_dom_sf"/>
</dbReference>
<evidence type="ECO:0000256" key="10">
    <source>
        <dbReference type="RuleBase" id="RU003476"/>
    </source>
</evidence>
<evidence type="ECO:0000256" key="2">
    <source>
        <dbReference type="ARBA" id="ARBA00001947"/>
    </source>
</evidence>
<dbReference type="Gene3D" id="3.90.79.10">
    <property type="entry name" value="Nucleoside Triphosphate Pyrophosphohydrolase"/>
    <property type="match status" value="1"/>
</dbReference>
<name>A0A2N0I410_9SPHN</name>
<dbReference type="GO" id="GO:0046872">
    <property type="term" value="F:metal ion binding"/>
    <property type="evidence" value="ECO:0007669"/>
    <property type="project" value="UniProtKB-KW"/>
</dbReference>
<keyword evidence="13" id="KW-1185">Reference proteome</keyword>
<proteinExistence type="inferred from homology"/>
<dbReference type="Pfam" id="PF09296">
    <property type="entry name" value="NUDIX-like"/>
    <property type="match status" value="1"/>
</dbReference>
<dbReference type="Pfam" id="PF09297">
    <property type="entry name" value="Zn_ribbon_NUD"/>
    <property type="match status" value="1"/>
</dbReference>
<keyword evidence="5" id="KW-0479">Metal-binding</keyword>
<dbReference type="PROSITE" id="PS00893">
    <property type="entry name" value="NUDIX_BOX"/>
    <property type="match status" value="1"/>
</dbReference>
<evidence type="ECO:0000256" key="7">
    <source>
        <dbReference type="ARBA" id="ARBA00022842"/>
    </source>
</evidence>
<keyword evidence="7" id="KW-0460">Magnesium</keyword>
<comment type="caution">
    <text evidence="12">The sequence shown here is derived from an EMBL/GenBank/DDBJ whole genome shotgun (WGS) entry which is preliminary data.</text>
</comment>
<dbReference type="AlphaFoldDB" id="A0A2N0I410"/>
<dbReference type="PRINTS" id="PR00502">
    <property type="entry name" value="NUDIXFAMILY"/>
</dbReference>
<comment type="cofactor">
    <cofactor evidence="2">
        <name>Zn(2+)</name>
        <dbReference type="ChEBI" id="CHEBI:29105"/>
    </cofactor>
</comment>
<protein>
    <recommendedName>
        <fullName evidence="4">NAD(+) diphosphatase</fullName>
        <ecNumber evidence="4">3.6.1.22</ecNumber>
    </recommendedName>
</protein>
<dbReference type="SUPFAM" id="SSF55811">
    <property type="entry name" value="Nudix"/>
    <property type="match status" value="1"/>
</dbReference>
<dbReference type="Gene3D" id="3.90.79.20">
    <property type="match status" value="1"/>
</dbReference>
<dbReference type="Proteomes" id="UP000232587">
    <property type="component" value="Unassembled WGS sequence"/>
</dbReference>
<dbReference type="RefSeq" id="WP_100866322.1">
    <property type="nucleotide sequence ID" value="NZ_PHUF01000002.1"/>
</dbReference>
<dbReference type="InterPro" id="IPR020084">
    <property type="entry name" value="NUDIX_hydrolase_CS"/>
</dbReference>
<dbReference type="InterPro" id="IPR050241">
    <property type="entry name" value="NAD-cap_RNA_hydrolase_NudC"/>
</dbReference>
<sequence length="298" mass="32562">MTTGALARPGMAFLGSPLDRADDIRNDADRLAGLMDWRARLLRLDGLAPVCTPDGTLEWGTLADAAPDADLVFLGLLDGKACFAAVPAEGAEGPAYAQPAIWRAMSELEPGELATYGAARSLVDWHARHRFCARCGQPTGIAKGGWQRDCGGCGAQHFPRTDPVTIMAVECRGKLLLGRQPRFPPRMFSALAGFVEPGESIEEAVAREIFEEAGVRVRDVRYIASQPWPFPSQLMIGCFAEADDEALTVDYNELEEARWFTREELEAARQAGPDGDGPLVFPRPFAIAHHLVTWWLDK</sequence>
<dbReference type="PANTHER" id="PTHR42904:SF6">
    <property type="entry name" value="NAD-CAPPED RNA HYDROLASE NUDT12"/>
    <property type="match status" value="1"/>
</dbReference>
<evidence type="ECO:0000256" key="4">
    <source>
        <dbReference type="ARBA" id="ARBA00012381"/>
    </source>
</evidence>
<dbReference type="InterPro" id="IPR049734">
    <property type="entry name" value="NudC-like_C"/>
</dbReference>
<dbReference type="NCBIfam" id="NF001299">
    <property type="entry name" value="PRK00241.1"/>
    <property type="match status" value="1"/>
</dbReference>
<dbReference type="GO" id="GO:0019677">
    <property type="term" value="P:NAD+ catabolic process"/>
    <property type="evidence" value="ECO:0007669"/>
    <property type="project" value="TreeGrafter"/>
</dbReference>